<dbReference type="PANTHER" id="PTHR37981">
    <property type="entry name" value="LIPASE 2"/>
    <property type="match status" value="1"/>
</dbReference>
<dbReference type="InterPro" id="IPR036514">
    <property type="entry name" value="SGNH_hydro_sf"/>
</dbReference>
<dbReference type="Proteomes" id="UP000037288">
    <property type="component" value="Unassembled WGS sequence"/>
</dbReference>
<proteinExistence type="predicted"/>
<feature type="active site" evidence="1">
    <location>
        <position position="285"/>
    </location>
</feature>
<feature type="signal peptide" evidence="3">
    <location>
        <begin position="1"/>
        <end position="41"/>
    </location>
</feature>
<feature type="active site" description="Nucleophile" evidence="1">
    <location>
        <position position="56"/>
    </location>
</feature>
<dbReference type="RefSeq" id="WP_049719159.1">
    <property type="nucleotide sequence ID" value="NZ_LFXA01000018.1"/>
</dbReference>
<dbReference type="SUPFAM" id="SSF52266">
    <property type="entry name" value="SGNH hydrolase"/>
    <property type="match status" value="1"/>
</dbReference>
<feature type="disulfide bond" evidence="2">
    <location>
        <begin position="217"/>
        <end position="266"/>
    </location>
</feature>
<keyword evidence="2" id="KW-1015">Disulfide bond</keyword>
<dbReference type="InterPro" id="IPR037460">
    <property type="entry name" value="SEST-like"/>
</dbReference>
<evidence type="ECO:0000313" key="6">
    <source>
        <dbReference type="Proteomes" id="UP000037288"/>
    </source>
</evidence>
<comment type="caution">
    <text evidence="5">The sequence shown here is derived from an EMBL/GenBank/DDBJ whole genome shotgun (WGS) entry which is preliminary data.</text>
</comment>
<dbReference type="AlphaFoldDB" id="A0A0K9X706"/>
<dbReference type="EMBL" id="LFXA01000018">
    <property type="protein sequence ID" value="KNB49210.1"/>
    <property type="molecule type" value="Genomic_DNA"/>
</dbReference>
<protein>
    <submittedName>
        <fullName evidence="5">Hydrolase</fullName>
    </submittedName>
</protein>
<name>A0A0K9X706_9ACTN</name>
<feature type="domain" description="SGNH hydrolase-type esterase" evidence="4">
    <location>
        <begin position="52"/>
        <end position="293"/>
    </location>
</feature>
<dbReference type="Pfam" id="PF13472">
    <property type="entry name" value="Lipase_GDSL_2"/>
    <property type="match status" value="1"/>
</dbReference>
<keyword evidence="5" id="KW-0378">Hydrolase</keyword>
<feature type="disulfide bond" evidence="2">
    <location>
        <begin position="71"/>
        <end position="96"/>
    </location>
</feature>
<evidence type="ECO:0000313" key="5">
    <source>
        <dbReference type="EMBL" id="KNB49210.1"/>
    </source>
</evidence>
<keyword evidence="3" id="KW-0732">Signal</keyword>
<reference evidence="6" key="1">
    <citation type="submission" date="2015-07" db="EMBL/GenBank/DDBJ databases">
        <title>Draft genome sequence of Streptomyces sp. CMAA 1322, a bacterium isolated from Caatinga biome, from dry forest semiarid of Brazil.</title>
        <authorList>
            <person name="Santos S.N."/>
            <person name="Gacesa R."/>
            <person name="Taketani R.G."/>
            <person name="Long P.F."/>
            <person name="Melo I.S."/>
        </authorList>
    </citation>
    <scope>NUCLEOTIDE SEQUENCE [LARGE SCALE GENOMIC DNA]</scope>
    <source>
        <strain evidence="6">CMAA 1322</strain>
    </source>
</reference>
<dbReference type="GO" id="GO:0004806">
    <property type="term" value="F:triacylglycerol lipase activity"/>
    <property type="evidence" value="ECO:0007669"/>
    <property type="project" value="TreeGrafter"/>
</dbReference>
<dbReference type="PANTHER" id="PTHR37981:SF1">
    <property type="entry name" value="SGNH HYDROLASE-TYPE ESTERASE DOMAIN-CONTAINING PROTEIN"/>
    <property type="match status" value="1"/>
</dbReference>
<dbReference type="PATRIC" id="fig|1678637.3.peg.6041"/>
<dbReference type="STRING" id="1678637.AC230_28260"/>
<dbReference type="Gene3D" id="3.40.50.1110">
    <property type="entry name" value="SGNH hydrolase"/>
    <property type="match status" value="1"/>
</dbReference>
<dbReference type="GO" id="GO:0019433">
    <property type="term" value="P:triglyceride catabolic process"/>
    <property type="evidence" value="ECO:0007669"/>
    <property type="project" value="TreeGrafter"/>
</dbReference>
<dbReference type="CDD" id="cd01823">
    <property type="entry name" value="SEST_like"/>
    <property type="match status" value="1"/>
</dbReference>
<evidence type="ECO:0000256" key="2">
    <source>
        <dbReference type="PIRSR" id="PIRSR637460-2"/>
    </source>
</evidence>
<evidence type="ECO:0000256" key="3">
    <source>
        <dbReference type="SAM" id="SignalP"/>
    </source>
</evidence>
<feature type="chain" id="PRO_5005532222" evidence="3">
    <location>
        <begin position="42"/>
        <end position="304"/>
    </location>
</feature>
<evidence type="ECO:0000259" key="4">
    <source>
        <dbReference type="Pfam" id="PF13472"/>
    </source>
</evidence>
<evidence type="ECO:0000256" key="1">
    <source>
        <dbReference type="PIRSR" id="PIRSR637460-1"/>
    </source>
</evidence>
<accession>A0A0K9X706</accession>
<feature type="disulfide bond" evidence="2">
    <location>
        <begin position="153"/>
        <end position="166"/>
    </location>
</feature>
<organism evidence="5 6">
    <name type="scientific">Streptomyces caatingaensis</name>
    <dbReference type="NCBI Taxonomy" id="1678637"/>
    <lineage>
        <taxon>Bacteria</taxon>
        <taxon>Bacillati</taxon>
        <taxon>Actinomycetota</taxon>
        <taxon>Actinomycetes</taxon>
        <taxon>Kitasatosporales</taxon>
        <taxon>Streptomycetaceae</taxon>
        <taxon>Streptomyces</taxon>
    </lineage>
</organism>
<dbReference type="InterPro" id="IPR013830">
    <property type="entry name" value="SGNH_hydro"/>
</dbReference>
<sequence length="304" mass="31154">MPRAATKRTNHRAGTHRWRSALTGGALLAAALAPWAVPARAAEGSGAGAYVALGDSYAAGAGIPAASGGLCLRSDHNYGHLVAASLRSSAYQDVTCAAAKVNALTETQTDAGIPVNGPQLNAVSRETRLVTVTVGGNNLGTSDLGFVDAVAVCTALAPTNPFGAPCRDYYKDTLAQRLDAAAPRLTQALRTIHDRAPRARVLVVGYPSVIPTDTKRCAGKLPTTTGDTAYLRSVLDKLNSMVSRAATAGGAAYVDTLGPTEGHDACSADPWVAGLLPASPTLPLHPDATGERAMADAVLRTLGH</sequence>
<keyword evidence="6" id="KW-1185">Reference proteome</keyword>
<gene>
    <name evidence="5" type="ORF">AC230_28260</name>
</gene>